<keyword evidence="4" id="KW-1185">Reference proteome</keyword>
<keyword evidence="3" id="KW-0413">Isomerase</keyword>
<evidence type="ECO:0000259" key="2">
    <source>
        <dbReference type="PROSITE" id="PS51352"/>
    </source>
</evidence>
<name>A0ABS2Q838_9BACL</name>
<dbReference type="SUPFAM" id="SSF52833">
    <property type="entry name" value="Thioredoxin-like"/>
    <property type="match status" value="1"/>
</dbReference>
<evidence type="ECO:0000256" key="1">
    <source>
        <dbReference type="ARBA" id="ARBA00023157"/>
    </source>
</evidence>
<dbReference type="InterPro" id="IPR000866">
    <property type="entry name" value="AhpC/TSA"/>
</dbReference>
<keyword evidence="1" id="KW-1015">Disulfide bond</keyword>
<protein>
    <submittedName>
        <fullName evidence="3">Thiol-disulfide isomerase/thioredoxin</fullName>
    </submittedName>
</protein>
<dbReference type="EMBL" id="JAFBEV010000006">
    <property type="protein sequence ID" value="MBM7657470.1"/>
    <property type="molecule type" value="Genomic_DNA"/>
</dbReference>
<evidence type="ECO:0000313" key="4">
    <source>
        <dbReference type="Proteomes" id="UP000823201"/>
    </source>
</evidence>
<dbReference type="PANTHER" id="PTHR42852:SF12">
    <property type="entry name" value="THIOL-DISULFIDE OXIDOREDUCTASE YKUV"/>
    <property type="match status" value="1"/>
</dbReference>
<feature type="domain" description="Thioredoxin" evidence="2">
    <location>
        <begin position="1"/>
        <end position="144"/>
    </location>
</feature>
<organism evidence="3 4">
    <name type="scientific">Sporolactobacillus spathodeae</name>
    <dbReference type="NCBI Taxonomy" id="1465502"/>
    <lineage>
        <taxon>Bacteria</taxon>
        <taxon>Bacillati</taxon>
        <taxon>Bacillota</taxon>
        <taxon>Bacilli</taxon>
        <taxon>Bacillales</taxon>
        <taxon>Sporolactobacillaceae</taxon>
        <taxon>Sporolactobacillus</taxon>
    </lineage>
</organism>
<dbReference type="Pfam" id="PF00578">
    <property type="entry name" value="AhpC-TSA"/>
    <property type="match status" value="1"/>
</dbReference>
<dbReference type="PANTHER" id="PTHR42852">
    <property type="entry name" value="THIOL:DISULFIDE INTERCHANGE PROTEIN DSBE"/>
    <property type="match status" value="1"/>
</dbReference>
<dbReference type="InterPro" id="IPR050553">
    <property type="entry name" value="Thioredoxin_ResA/DsbE_sf"/>
</dbReference>
<sequence>MKRMLTLPDLDLATHWMNRRLSADYLEGKPLLIHFWSISCYHCKDSMPALQAIRDRYSNQLRTIAVHMPLSPADTDVDQVAAVSRNYQITEPLLIDNDHKLADAFSNRYVPAYYLFGTDRILYEYHLGQRGVDRIGRAVERLLNLPPV</sequence>
<dbReference type="InterPro" id="IPR036249">
    <property type="entry name" value="Thioredoxin-like_sf"/>
</dbReference>
<dbReference type="Gene3D" id="3.40.30.10">
    <property type="entry name" value="Glutaredoxin"/>
    <property type="match status" value="1"/>
</dbReference>
<proteinExistence type="predicted"/>
<evidence type="ECO:0000313" key="3">
    <source>
        <dbReference type="EMBL" id="MBM7657470.1"/>
    </source>
</evidence>
<gene>
    <name evidence="3" type="ORF">JOC27_000919</name>
</gene>
<dbReference type="InterPro" id="IPR013766">
    <property type="entry name" value="Thioredoxin_domain"/>
</dbReference>
<dbReference type="GO" id="GO:0016853">
    <property type="term" value="F:isomerase activity"/>
    <property type="evidence" value="ECO:0007669"/>
    <property type="project" value="UniProtKB-KW"/>
</dbReference>
<dbReference type="PROSITE" id="PS51352">
    <property type="entry name" value="THIOREDOXIN_2"/>
    <property type="match status" value="1"/>
</dbReference>
<accession>A0ABS2Q838</accession>
<dbReference type="Proteomes" id="UP000823201">
    <property type="component" value="Unassembled WGS sequence"/>
</dbReference>
<reference evidence="3 4" key="1">
    <citation type="submission" date="2021-01" db="EMBL/GenBank/DDBJ databases">
        <title>Genomic Encyclopedia of Type Strains, Phase IV (KMG-IV): sequencing the most valuable type-strain genomes for metagenomic binning, comparative biology and taxonomic classification.</title>
        <authorList>
            <person name="Goeker M."/>
        </authorList>
    </citation>
    <scope>NUCLEOTIDE SEQUENCE [LARGE SCALE GENOMIC DNA]</scope>
    <source>
        <strain evidence="3 4">DSM 100968</strain>
    </source>
</reference>
<comment type="caution">
    <text evidence="3">The sequence shown here is derived from an EMBL/GenBank/DDBJ whole genome shotgun (WGS) entry which is preliminary data.</text>
</comment>
<dbReference type="CDD" id="cd02966">
    <property type="entry name" value="TlpA_like_family"/>
    <property type="match status" value="1"/>
</dbReference>